<evidence type="ECO:0000313" key="3">
    <source>
        <dbReference type="EMBL" id="MFD2459162.1"/>
    </source>
</evidence>
<keyword evidence="2" id="KW-0472">Membrane</keyword>
<keyword evidence="4" id="KW-1185">Reference proteome</keyword>
<feature type="transmembrane region" description="Helical" evidence="2">
    <location>
        <begin position="210"/>
        <end position="229"/>
    </location>
</feature>
<evidence type="ECO:0000313" key="4">
    <source>
        <dbReference type="Proteomes" id="UP001597419"/>
    </source>
</evidence>
<comment type="caution">
    <text evidence="3">The sequence shown here is derived from an EMBL/GenBank/DDBJ whole genome shotgun (WGS) entry which is preliminary data.</text>
</comment>
<name>A0ABW5GFH7_9PSEU</name>
<accession>A0ABW5GFH7</accession>
<dbReference type="RefSeq" id="WP_345406010.1">
    <property type="nucleotide sequence ID" value="NZ_BAABHG010000019.1"/>
</dbReference>
<dbReference type="Proteomes" id="UP001597419">
    <property type="component" value="Unassembled WGS sequence"/>
</dbReference>
<organism evidence="3 4">
    <name type="scientific">Amycolatopsis samaneae</name>
    <dbReference type="NCBI Taxonomy" id="664691"/>
    <lineage>
        <taxon>Bacteria</taxon>
        <taxon>Bacillati</taxon>
        <taxon>Actinomycetota</taxon>
        <taxon>Actinomycetes</taxon>
        <taxon>Pseudonocardiales</taxon>
        <taxon>Pseudonocardiaceae</taxon>
        <taxon>Amycolatopsis</taxon>
    </lineage>
</organism>
<evidence type="ECO:0000256" key="1">
    <source>
        <dbReference type="SAM" id="MobiDB-lite"/>
    </source>
</evidence>
<gene>
    <name evidence="3" type="ORF">ACFSYJ_11130</name>
</gene>
<feature type="region of interest" description="Disordered" evidence="1">
    <location>
        <begin position="1"/>
        <end position="70"/>
    </location>
</feature>
<keyword evidence="2" id="KW-0812">Transmembrane</keyword>
<reference evidence="4" key="1">
    <citation type="journal article" date="2019" name="Int. J. Syst. Evol. Microbiol.">
        <title>The Global Catalogue of Microorganisms (GCM) 10K type strain sequencing project: providing services to taxonomists for standard genome sequencing and annotation.</title>
        <authorList>
            <consortium name="The Broad Institute Genomics Platform"/>
            <consortium name="The Broad Institute Genome Sequencing Center for Infectious Disease"/>
            <person name="Wu L."/>
            <person name="Ma J."/>
        </authorList>
    </citation>
    <scope>NUCLEOTIDE SEQUENCE [LARGE SCALE GENOMIC DNA]</scope>
    <source>
        <strain evidence="4">CGMCC 4.7643</strain>
    </source>
</reference>
<evidence type="ECO:0000256" key="2">
    <source>
        <dbReference type="SAM" id="Phobius"/>
    </source>
</evidence>
<proteinExistence type="predicted"/>
<protein>
    <submittedName>
        <fullName evidence="3">Uncharacterized protein</fullName>
    </submittedName>
</protein>
<dbReference type="EMBL" id="JBHUKU010000005">
    <property type="protein sequence ID" value="MFD2459162.1"/>
    <property type="molecule type" value="Genomic_DNA"/>
</dbReference>
<feature type="compositionally biased region" description="Basic and acidic residues" evidence="1">
    <location>
        <begin position="1"/>
        <end position="27"/>
    </location>
</feature>
<feature type="transmembrane region" description="Helical" evidence="2">
    <location>
        <begin position="235"/>
        <end position="253"/>
    </location>
</feature>
<sequence>MVYRSGPERRDSFFRTSPPRREPEKTSAVEQARQQAERLFGQHGKPPRESEAGSSRLPRPEDTVSSEGLPPLDRLFEHEQARAAARAARDSRLASRALREVAVDLNNLLDLSEEQLRLSARGRARQTVKEAMPQLVARSSLAALPFGEVADLLGLPPGKADEVVDALTRRGGLSPGERYDALKGIEWLREQLRQAKVTEDQSLLDRLVRFIVKIAVLVGVAVGAASLGAFAVEDWAVKGVVKAGIIALVAVALQRVADGVRDRGRGPYAAARAAHDALLDELTAAQALSGPPAYAGEPVVVRVRLAVRIGSARIASLSLDWQEKQQYWAILGEAEEAVGSDRLDALARTLRTLRALTPPERRER</sequence>
<keyword evidence="2" id="KW-1133">Transmembrane helix</keyword>